<evidence type="ECO:0000313" key="2">
    <source>
        <dbReference type="Proteomes" id="UP000257123"/>
    </source>
</evidence>
<comment type="caution">
    <text evidence="1">The sequence shown here is derived from an EMBL/GenBank/DDBJ whole genome shotgun (WGS) entry which is preliminary data.</text>
</comment>
<evidence type="ECO:0008006" key="3">
    <source>
        <dbReference type="Google" id="ProtNLM"/>
    </source>
</evidence>
<protein>
    <recommendedName>
        <fullName evidence="3">PaREP1</fullName>
    </recommendedName>
</protein>
<proteinExistence type="predicted"/>
<accession>A0A371R3H7</accession>
<dbReference type="AlphaFoldDB" id="A0A371R3H7"/>
<dbReference type="EMBL" id="NMUE01000002">
    <property type="protein sequence ID" value="RFA98358.1"/>
    <property type="molecule type" value="Genomic_DNA"/>
</dbReference>
<dbReference type="Proteomes" id="UP000257123">
    <property type="component" value="Unassembled WGS sequence"/>
</dbReference>
<dbReference type="Pfam" id="PF05942">
    <property type="entry name" value="PaREP1"/>
    <property type="match status" value="1"/>
</dbReference>
<sequence>MYELAKPWRDVEKYKRDRLKEALYEAELAEEFLKNGLYKNAAGKAFQAVKAYLAAVAAEKREALAQYYPGERTVQKKKVAVIDLLIAYMPTTRMKEVAARLGDRELELVVEKALDLHQFQYNGLDREGVFSRYTTLEIVERDVKDVVEFVKRRIKSGT</sequence>
<dbReference type="InterPro" id="IPR010268">
    <property type="entry name" value="PaREP1"/>
</dbReference>
<gene>
    <name evidence="1" type="ORF">CGL51_01265</name>
</gene>
<evidence type="ECO:0000313" key="1">
    <source>
        <dbReference type="EMBL" id="RFA98358.1"/>
    </source>
</evidence>
<name>A0A371R3H7_9CREN</name>
<organism evidence="1 2">
    <name type="scientific">Pyrobaculum aerophilum</name>
    <dbReference type="NCBI Taxonomy" id="13773"/>
    <lineage>
        <taxon>Archaea</taxon>
        <taxon>Thermoproteota</taxon>
        <taxon>Thermoprotei</taxon>
        <taxon>Thermoproteales</taxon>
        <taxon>Thermoproteaceae</taxon>
        <taxon>Pyrobaculum</taxon>
    </lineage>
</organism>
<dbReference type="RefSeq" id="WP_116420390.1">
    <property type="nucleotide sequence ID" value="NZ_NMUE01000002.1"/>
</dbReference>
<reference evidence="1 2" key="1">
    <citation type="submission" date="2017-07" db="EMBL/GenBank/DDBJ databases">
        <title>Draft genome sequence of aerobic hyperthermophilic archaea, Pyrobaculum aerophilum YKB31 and YKB32.</title>
        <authorList>
            <person name="Mochizuki T."/>
            <person name="Berliner A.J."/>
            <person name="Yoshida-Takashima Y."/>
            <person name="Takaki Y."/>
            <person name="Nunoura T."/>
            <person name="Takai K."/>
        </authorList>
    </citation>
    <scope>NUCLEOTIDE SEQUENCE [LARGE SCALE GENOMIC DNA]</scope>
    <source>
        <strain evidence="1 2">YKB31</strain>
    </source>
</reference>